<evidence type="ECO:0000256" key="7">
    <source>
        <dbReference type="ARBA" id="ARBA00023102"/>
    </source>
</evidence>
<evidence type="ECO:0000256" key="10">
    <source>
        <dbReference type="ARBA" id="ARBA00049534"/>
    </source>
</evidence>
<accession>A0A099W449</accession>
<dbReference type="Proteomes" id="UP000541735">
    <property type="component" value="Unassembled WGS sequence"/>
</dbReference>
<dbReference type="EMBL" id="JAARRU010000003">
    <property type="protein sequence ID" value="MBC1565998.1"/>
    <property type="molecule type" value="Genomic_DNA"/>
</dbReference>
<evidence type="ECO:0000259" key="13">
    <source>
        <dbReference type="Pfam" id="PF00117"/>
    </source>
</evidence>
<keyword evidence="6 11" id="KW-0315">Glutamine amidotransferase</keyword>
<dbReference type="EMBL" id="JAARXI010000001">
    <property type="protein sequence ID" value="MBC2115301.1"/>
    <property type="molecule type" value="Genomic_DNA"/>
</dbReference>
<dbReference type="InterPro" id="IPR010139">
    <property type="entry name" value="Imidazole-glycPsynth_HisH"/>
</dbReference>
<protein>
    <recommendedName>
        <fullName evidence="11">Imidazole glycerol phosphate synthase subunit HisH</fullName>
        <ecNumber evidence="11">4.3.2.10</ecNumber>
    </recommendedName>
    <alternativeName>
        <fullName evidence="11">IGP synthase glutaminase subunit</fullName>
        <ecNumber evidence="11">3.5.1.2</ecNumber>
    </alternativeName>
    <alternativeName>
        <fullName evidence="11">IGP synthase subunit HisH</fullName>
    </alternativeName>
    <alternativeName>
        <fullName evidence="11">ImGP synthase subunit HisH</fullName>
        <shortName evidence="11">IGPS subunit HisH</shortName>
    </alternativeName>
</protein>
<evidence type="ECO:0000256" key="1">
    <source>
        <dbReference type="ARBA" id="ARBA00005091"/>
    </source>
</evidence>
<gene>
    <name evidence="11 14" type="primary">hisH</name>
    <name evidence="14" type="ORF">EP57_12125</name>
    <name evidence="15" type="ORF">HB811_11515</name>
    <name evidence="16" type="ORF">HB907_11300</name>
    <name evidence="17" type="ORF">HCB06_01595</name>
    <name evidence="18" type="ORF">HCB27_04475</name>
</gene>
<dbReference type="eggNOG" id="COG0118">
    <property type="taxonomic scope" value="Bacteria"/>
</dbReference>
<evidence type="ECO:0000313" key="14">
    <source>
        <dbReference type="EMBL" id="KGL39802.1"/>
    </source>
</evidence>
<dbReference type="GO" id="GO:0004359">
    <property type="term" value="F:glutaminase activity"/>
    <property type="evidence" value="ECO:0007669"/>
    <property type="project" value="UniProtKB-EC"/>
</dbReference>
<dbReference type="NCBIfam" id="TIGR01855">
    <property type="entry name" value="IMP_synth_hisH"/>
    <property type="match status" value="1"/>
</dbReference>
<organism evidence="14 19">
    <name type="scientific">Listeria booriae</name>
    <dbReference type="NCBI Taxonomy" id="1552123"/>
    <lineage>
        <taxon>Bacteria</taxon>
        <taxon>Bacillati</taxon>
        <taxon>Bacillota</taxon>
        <taxon>Bacilli</taxon>
        <taxon>Bacillales</taxon>
        <taxon>Listeriaceae</taxon>
        <taxon>Listeria</taxon>
    </lineage>
</organism>
<evidence type="ECO:0000313" key="22">
    <source>
        <dbReference type="Proteomes" id="UP000543379"/>
    </source>
</evidence>
<dbReference type="STRING" id="1552123.EP57_12125"/>
<evidence type="ECO:0000256" key="6">
    <source>
        <dbReference type="ARBA" id="ARBA00022962"/>
    </source>
</evidence>
<dbReference type="GO" id="GO:0000107">
    <property type="term" value="F:imidazoleglycerol-phosphate synthase activity"/>
    <property type="evidence" value="ECO:0007669"/>
    <property type="project" value="UniProtKB-UniRule"/>
</dbReference>
<reference evidence="20 21" key="2">
    <citation type="submission" date="2020-03" db="EMBL/GenBank/DDBJ databases">
        <title>Soil Listeria distribution.</title>
        <authorList>
            <person name="Liao J."/>
            <person name="Wiedmann M."/>
        </authorList>
    </citation>
    <scope>NUCLEOTIDE SEQUENCE [LARGE SCALE GENOMIC DNA]</scope>
    <source>
        <strain evidence="18 21">FSL L7-0259</strain>
        <strain evidence="17 20">FSL L7-0360</strain>
        <strain evidence="16 23">FSL L7-1427</strain>
        <strain evidence="15 22">FSL L7-1816</strain>
    </source>
</reference>
<evidence type="ECO:0000256" key="4">
    <source>
        <dbReference type="ARBA" id="ARBA00022605"/>
    </source>
</evidence>
<feature type="active site" evidence="11 12">
    <location>
        <position position="180"/>
    </location>
</feature>
<comment type="subunit">
    <text evidence="2 11">Heterodimer of HisH and HisF.</text>
</comment>
<dbReference type="Proteomes" id="UP000529446">
    <property type="component" value="Unassembled WGS sequence"/>
</dbReference>
<comment type="catalytic activity">
    <reaction evidence="10 11">
        <text>L-glutamine + H2O = L-glutamate + NH4(+)</text>
        <dbReference type="Rhea" id="RHEA:15889"/>
        <dbReference type="ChEBI" id="CHEBI:15377"/>
        <dbReference type="ChEBI" id="CHEBI:28938"/>
        <dbReference type="ChEBI" id="CHEBI:29985"/>
        <dbReference type="ChEBI" id="CHEBI:58359"/>
        <dbReference type="EC" id="3.5.1.2"/>
    </reaction>
</comment>
<evidence type="ECO:0000313" key="20">
    <source>
        <dbReference type="Proteomes" id="UP000529446"/>
    </source>
</evidence>
<dbReference type="CDD" id="cd01748">
    <property type="entry name" value="GATase1_IGP_Synthase"/>
    <property type="match status" value="1"/>
</dbReference>
<comment type="pathway">
    <text evidence="1 11">Amino-acid biosynthesis; L-histidine biosynthesis; L-histidine from 5-phospho-alpha-D-ribose 1-diphosphate: step 5/9.</text>
</comment>
<feature type="active site" evidence="11 12">
    <location>
        <position position="182"/>
    </location>
</feature>
<dbReference type="PANTHER" id="PTHR42701">
    <property type="entry name" value="IMIDAZOLE GLYCEROL PHOSPHATE SYNTHASE SUBUNIT HISH"/>
    <property type="match status" value="1"/>
</dbReference>
<dbReference type="Proteomes" id="UP000586951">
    <property type="component" value="Unassembled WGS sequence"/>
</dbReference>
<evidence type="ECO:0000313" key="23">
    <source>
        <dbReference type="Proteomes" id="UP000586951"/>
    </source>
</evidence>
<dbReference type="RefSeq" id="WP_036087007.1">
    <property type="nucleotide sequence ID" value="NZ_CBCSHQ010000018.1"/>
</dbReference>
<keyword evidence="19" id="KW-1185">Reference proteome</keyword>
<comment type="function">
    <text evidence="11">IGPS catalyzes the conversion of PRFAR and glutamine to IGP, AICAR and glutamate. The HisH subunit catalyzes the hydrolysis of glutamine to glutamate and ammonia as part of the synthesis of IGP and AICAR. The resulting ammonia molecule is channeled to the active site of HisF.</text>
</comment>
<dbReference type="AlphaFoldDB" id="A0A099W449"/>
<evidence type="ECO:0000256" key="3">
    <source>
        <dbReference type="ARBA" id="ARBA00022490"/>
    </source>
</evidence>
<evidence type="ECO:0000313" key="18">
    <source>
        <dbReference type="EMBL" id="MBC2175857.1"/>
    </source>
</evidence>
<dbReference type="EMBL" id="JAAROV010000003">
    <property type="protein sequence ID" value="MBC1317400.1"/>
    <property type="molecule type" value="Genomic_DNA"/>
</dbReference>
<comment type="caution">
    <text evidence="14">The sequence shown here is derived from an EMBL/GenBank/DDBJ whole genome shotgun (WGS) entry which is preliminary data.</text>
</comment>
<proteinExistence type="inferred from homology"/>
<dbReference type="PIRSF" id="PIRSF000495">
    <property type="entry name" value="Amidotransf_hisH"/>
    <property type="match status" value="1"/>
</dbReference>
<dbReference type="PROSITE" id="PS51274">
    <property type="entry name" value="GATASE_COBBQ"/>
    <property type="match status" value="1"/>
</dbReference>
<dbReference type="Gene3D" id="3.40.50.880">
    <property type="match status" value="1"/>
</dbReference>
<evidence type="ECO:0000256" key="8">
    <source>
        <dbReference type="ARBA" id="ARBA00023239"/>
    </source>
</evidence>
<keyword evidence="14" id="KW-0808">Transferase</keyword>
<evidence type="ECO:0000256" key="11">
    <source>
        <dbReference type="HAMAP-Rule" id="MF_00278"/>
    </source>
</evidence>
<evidence type="ECO:0000313" key="17">
    <source>
        <dbReference type="EMBL" id="MBC2115301.1"/>
    </source>
</evidence>
<dbReference type="GeneID" id="58718099"/>
<dbReference type="EMBL" id="JAARYD010000002">
    <property type="protein sequence ID" value="MBC2175857.1"/>
    <property type="molecule type" value="Genomic_DNA"/>
</dbReference>
<name>A0A099W449_9LIST</name>
<dbReference type="GO" id="GO:0016829">
    <property type="term" value="F:lyase activity"/>
    <property type="evidence" value="ECO:0007669"/>
    <property type="project" value="UniProtKB-KW"/>
</dbReference>
<dbReference type="InterPro" id="IPR029062">
    <property type="entry name" value="Class_I_gatase-like"/>
</dbReference>
<reference evidence="14 19" key="1">
    <citation type="submission" date="2014-05" db="EMBL/GenBank/DDBJ databases">
        <title>Novel Listeriaceae from food processing environments.</title>
        <authorList>
            <person name="den Bakker H.C."/>
        </authorList>
    </citation>
    <scope>NUCLEOTIDE SEQUENCE [LARGE SCALE GENOMIC DNA]</scope>
    <source>
        <strain evidence="14 19">FSL A5-0281</strain>
    </source>
</reference>
<evidence type="ECO:0000256" key="12">
    <source>
        <dbReference type="PIRSR" id="PIRSR000495-1"/>
    </source>
</evidence>
<dbReference type="UniPathway" id="UPA00031">
    <property type="reaction ID" value="UER00010"/>
</dbReference>
<dbReference type="PANTHER" id="PTHR42701:SF1">
    <property type="entry name" value="IMIDAZOLE GLYCEROL PHOSPHATE SYNTHASE SUBUNIT HISH"/>
    <property type="match status" value="1"/>
</dbReference>
<dbReference type="FunFam" id="3.40.50.880:FF:000028">
    <property type="entry name" value="Imidazole glycerol phosphate synthase subunit HisH"/>
    <property type="match status" value="1"/>
</dbReference>
<dbReference type="SUPFAM" id="SSF52317">
    <property type="entry name" value="Class I glutamine amidotransferase-like"/>
    <property type="match status" value="1"/>
</dbReference>
<evidence type="ECO:0000313" key="21">
    <source>
        <dbReference type="Proteomes" id="UP000541735"/>
    </source>
</evidence>
<keyword evidence="14" id="KW-0328">Glycosyltransferase</keyword>
<evidence type="ECO:0000256" key="2">
    <source>
        <dbReference type="ARBA" id="ARBA00011152"/>
    </source>
</evidence>
<comment type="subcellular location">
    <subcellularLocation>
        <location evidence="11">Cytoplasm</location>
    </subcellularLocation>
</comment>
<dbReference type="Proteomes" id="UP000029844">
    <property type="component" value="Unassembled WGS sequence"/>
</dbReference>
<evidence type="ECO:0000313" key="19">
    <source>
        <dbReference type="Proteomes" id="UP000029844"/>
    </source>
</evidence>
<evidence type="ECO:0000313" key="16">
    <source>
        <dbReference type="EMBL" id="MBC1565998.1"/>
    </source>
</evidence>
<dbReference type="InterPro" id="IPR017926">
    <property type="entry name" value="GATASE"/>
</dbReference>
<dbReference type="OrthoDB" id="9807137at2"/>
<keyword evidence="7 11" id="KW-0368">Histidine biosynthesis</keyword>
<dbReference type="EC" id="3.5.1.2" evidence="11"/>
<evidence type="ECO:0000256" key="5">
    <source>
        <dbReference type="ARBA" id="ARBA00022801"/>
    </source>
</evidence>
<evidence type="ECO:0000313" key="15">
    <source>
        <dbReference type="EMBL" id="MBC1317400.1"/>
    </source>
</evidence>
<dbReference type="GO" id="GO:0005737">
    <property type="term" value="C:cytoplasm"/>
    <property type="evidence" value="ECO:0007669"/>
    <property type="project" value="UniProtKB-SubCell"/>
</dbReference>
<keyword evidence="8 11" id="KW-0456">Lyase</keyword>
<dbReference type="GO" id="GO:0000105">
    <property type="term" value="P:L-histidine biosynthetic process"/>
    <property type="evidence" value="ECO:0007669"/>
    <property type="project" value="UniProtKB-UniRule"/>
</dbReference>
<dbReference type="PROSITE" id="PS51273">
    <property type="entry name" value="GATASE_TYPE_1"/>
    <property type="match status" value="1"/>
</dbReference>
<dbReference type="EC" id="4.3.2.10" evidence="11"/>
<comment type="catalytic activity">
    <reaction evidence="9 11">
        <text>5-[(5-phospho-1-deoxy-D-ribulos-1-ylimino)methylamino]-1-(5-phospho-beta-D-ribosyl)imidazole-4-carboxamide + L-glutamine = D-erythro-1-(imidazol-4-yl)glycerol 3-phosphate + 5-amino-1-(5-phospho-beta-D-ribosyl)imidazole-4-carboxamide + L-glutamate + H(+)</text>
        <dbReference type="Rhea" id="RHEA:24793"/>
        <dbReference type="ChEBI" id="CHEBI:15378"/>
        <dbReference type="ChEBI" id="CHEBI:29985"/>
        <dbReference type="ChEBI" id="CHEBI:58278"/>
        <dbReference type="ChEBI" id="CHEBI:58359"/>
        <dbReference type="ChEBI" id="CHEBI:58475"/>
        <dbReference type="ChEBI" id="CHEBI:58525"/>
        <dbReference type="EC" id="4.3.2.10"/>
    </reaction>
</comment>
<feature type="domain" description="Glutamine amidotransferase" evidence="13">
    <location>
        <begin position="5"/>
        <end position="192"/>
    </location>
</feature>
<dbReference type="EMBL" id="JNFA01000025">
    <property type="protein sequence ID" value="KGL39802.1"/>
    <property type="molecule type" value="Genomic_DNA"/>
</dbReference>
<sequence length="206" mass="22125">MQIAIIDYDAGNTKSVSKALDYIGIENTITASKNTILAADGIILPGVGAFPEAMASLEERDLIAVLQDVVAQGKPLLGVCLGMQLLLDSSEEHGYTQGLGLIPGQVKLLPNTAKIPHMGWNQLEVTQNCPLTQNQEGNFVYYVHSYYADCDAKYVMASSSYSVQVPGIIANKNVYGAQFHPEKSGQAGLEILQGFKEVITCASSQQ</sequence>
<dbReference type="HAMAP" id="MF_00278">
    <property type="entry name" value="HisH"/>
    <property type="match status" value="1"/>
</dbReference>
<evidence type="ECO:0000256" key="9">
    <source>
        <dbReference type="ARBA" id="ARBA00047838"/>
    </source>
</evidence>
<dbReference type="Pfam" id="PF00117">
    <property type="entry name" value="GATase"/>
    <property type="match status" value="1"/>
</dbReference>
<keyword evidence="4 11" id="KW-0028">Amino-acid biosynthesis</keyword>
<dbReference type="Proteomes" id="UP000543379">
    <property type="component" value="Unassembled WGS sequence"/>
</dbReference>
<keyword evidence="5 11" id="KW-0378">Hydrolase</keyword>
<keyword evidence="3 11" id="KW-0963">Cytoplasm</keyword>
<feature type="active site" description="Nucleophile" evidence="11 12">
    <location>
        <position position="80"/>
    </location>
</feature>